<dbReference type="Pfam" id="PF00730">
    <property type="entry name" value="HhH-GPD"/>
    <property type="match status" value="1"/>
</dbReference>
<dbReference type="InterPro" id="IPR005759">
    <property type="entry name" value="Nth"/>
</dbReference>
<dbReference type="Gene3D" id="1.10.1670.10">
    <property type="entry name" value="Helix-hairpin-Helix base-excision DNA repair enzymes (C-terminal)"/>
    <property type="match status" value="1"/>
</dbReference>
<dbReference type="HAMAP" id="MF_00942">
    <property type="entry name" value="Nth"/>
    <property type="match status" value="1"/>
</dbReference>
<evidence type="ECO:0000256" key="9">
    <source>
        <dbReference type="ARBA" id="ARBA00023204"/>
    </source>
</evidence>
<dbReference type="Gene3D" id="1.10.340.30">
    <property type="entry name" value="Hypothetical protein, domain 2"/>
    <property type="match status" value="1"/>
</dbReference>
<keyword evidence="3 12" id="KW-0479">Metal-binding</keyword>
<evidence type="ECO:0000256" key="10">
    <source>
        <dbReference type="ARBA" id="ARBA00023239"/>
    </source>
</evidence>
<evidence type="ECO:0000313" key="15">
    <source>
        <dbReference type="EMBL" id="TPG62287.1"/>
    </source>
</evidence>
<feature type="binding site" evidence="12">
    <location>
        <position position="197"/>
    </location>
    <ligand>
        <name>[4Fe-4S] cluster</name>
        <dbReference type="ChEBI" id="CHEBI:49883"/>
    </ligand>
</feature>
<comment type="catalytic activity">
    <reaction evidence="12">
        <text>2'-deoxyribonucleotide-(2'-deoxyribose 5'-phosphate)-2'-deoxyribonucleotide-DNA = a 3'-end 2'-deoxyribonucleotide-(2,3-dehydro-2,3-deoxyribose 5'-phosphate)-DNA + a 5'-end 5'-phospho-2'-deoxyribonucleoside-DNA + H(+)</text>
        <dbReference type="Rhea" id="RHEA:66592"/>
        <dbReference type="Rhea" id="RHEA-COMP:13180"/>
        <dbReference type="Rhea" id="RHEA-COMP:16897"/>
        <dbReference type="Rhea" id="RHEA-COMP:17067"/>
        <dbReference type="ChEBI" id="CHEBI:15378"/>
        <dbReference type="ChEBI" id="CHEBI:136412"/>
        <dbReference type="ChEBI" id="CHEBI:157695"/>
        <dbReference type="ChEBI" id="CHEBI:167181"/>
        <dbReference type="EC" id="4.2.99.18"/>
    </reaction>
</comment>
<keyword evidence="4 12" id="KW-0227">DNA damage</keyword>
<dbReference type="InterPro" id="IPR004035">
    <property type="entry name" value="Endouclease-III_FeS-bd_BS"/>
</dbReference>
<feature type="domain" description="HhH-GPD" evidence="14">
    <location>
        <begin position="39"/>
        <end position="188"/>
    </location>
</feature>
<dbReference type="PROSITE" id="PS01155">
    <property type="entry name" value="ENDONUCLEASE_III_2"/>
    <property type="match status" value="1"/>
</dbReference>
<feature type="binding site" evidence="12">
    <location>
        <position position="190"/>
    </location>
    <ligand>
        <name>[4Fe-4S] cluster</name>
        <dbReference type="ChEBI" id="CHEBI:49883"/>
    </ligand>
</feature>
<dbReference type="InterPro" id="IPR003651">
    <property type="entry name" value="Endonuclease3_FeS-loop_motif"/>
</dbReference>
<keyword evidence="11 12" id="KW-0326">Glycosidase</keyword>
<gene>
    <name evidence="12 15" type="primary">nth</name>
    <name evidence="15" type="ORF">EAH73_18985</name>
</gene>
<dbReference type="GO" id="GO:0051539">
    <property type="term" value="F:4 iron, 4 sulfur cluster binding"/>
    <property type="evidence" value="ECO:0007669"/>
    <property type="project" value="UniProtKB-UniRule"/>
</dbReference>
<keyword evidence="5 12" id="KW-0378">Hydrolase</keyword>
<dbReference type="InterPro" id="IPR000445">
    <property type="entry name" value="HhH_motif"/>
</dbReference>
<comment type="function">
    <text evidence="12">DNA repair enzyme that has both DNA N-glycosylase activity and AP-lyase activity. The DNA N-glycosylase activity releases various damaged pyrimidines from DNA by cleaving the N-glycosidic bond, leaving an AP (apurinic/apyrimidinic) site. The AP-lyase activity cleaves the phosphodiester bond 3' to the AP site by a beta-elimination, leaving a 3'-terminal unsaturated sugar and a product with a terminal 5'-phosphate.</text>
</comment>
<dbReference type="InterPro" id="IPR004036">
    <property type="entry name" value="Endonuclease-III-like_CS2"/>
</dbReference>
<evidence type="ECO:0000256" key="5">
    <source>
        <dbReference type="ARBA" id="ARBA00022801"/>
    </source>
</evidence>
<keyword evidence="15" id="KW-0255">Endonuclease</keyword>
<dbReference type="FunFam" id="1.10.1670.10:FF:000001">
    <property type="entry name" value="Endonuclease III"/>
    <property type="match status" value="1"/>
</dbReference>
<proteinExistence type="inferred from homology"/>
<dbReference type="InterPro" id="IPR023170">
    <property type="entry name" value="HhH_base_excis_C"/>
</dbReference>
<keyword evidence="16" id="KW-1185">Reference proteome</keyword>
<evidence type="ECO:0000256" key="6">
    <source>
        <dbReference type="ARBA" id="ARBA00023004"/>
    </source>
</evidence>
<feature type="compositionally biased region" description="Low complexity" evidence="13">
    <location>
        <begin position="227"/>
        <end position="248"/>
    </location>
</feature>
<feature type="region of interest" description="Disordered" evidence="13">
    <location>
        <begin position="224"/>
        <end position="248"/>
    </location>
</feature>
<dbReference type="NCBIfam" id="TIGR01083">
    <property type="entry name" value="nth"/>
    <property type="match status" value="1"/>
</dbReference>
<comment type="cofactor">
    <cofactor evidence="12">
        <name>[4Fe-4S] cluster</name>
        <dbReference type="ChEBI" id="CHEBI:49883"/>
    </cofactor>
    <text evidence="12">Binds 1 [4Fe-4S] cluster.</text>
</comment>
<evidence type="ECO:0000256" key="4">
    <source>
        <dbReference type="ARBA" id="ARBA00022763"/>
    </source>
</evidence>
<feature type="binding site" evidence="12">
    <location>
        <position position="200"/>
    </location>
    <ligand>
        <name>[4Fe-4S] cluster</name>
        <dbReference type="ChEBI" id="CHEBI:49883"/>
    </ligand>
</feature>
<evidence type="ECO:0000313" key="16">
    <source>
        <dbReference type="Proteomes" id="UP000317646"/>
    </source>
</evidence>
<evidence type="ECO:0000256" key="12">
    <source>
        <dbReference type="HAMAP-Rule" id="MF_00942"/>
    </source>
</evidence>
<dbReference type="GO" id="GO:0003677">
    <property type="term" value="F:DNA binding"/>
    <property type="evidence" value="ECO:0007669"/>
    <property type="project" value="UniProtKB-UniRule"/>
</dbReference>
<dbReference type="Pfam" id="PF00633">
    <property type="entry name" value="HHH"/>
    <property type="match status" value="1"/>
</dbReference>
<comment type="similarity">
    <text evidence="1 12">Belongs to the Nth/MutY family.</text>
</comment>
<dbReference type="PIRSF" id="PIRSF001435">
    <property type="entry name" value="Nth"/>
    <property type="match status" value="1"/>
</dbReference>
<protein>
    <recommendedName>
        <fullName evidence="12">Endonuclease III</fullName>
        <ecNumber evidence="12">4.2.99.18</ecNumber>
    </recommendedName>
    <alternativeName>
        <fullName evidence="12">DNA-(apurinic or apyrimidinic site) lyase</fullName>
    </alternativeName>
</protein>
<name>A0A502GJ18_9BACT</name>
<dbReference type="SUPFAM" id="SSF48150">
    <property type="entry name" value="DNA-glycosylase"/>
    <property type="match status" value="1"/>
</dbReference>
<keyword evidence="7 12" id="KW-0411">Iron-sulfur</keyword>
<feature type="binding site" evidence="12">
    <location>
        <position position="206"/>
    </location>
    <ligand>
        <name>[4Fe-4S] cluster</name>
        <dbReference type="ChEBI" id="CHEBI:49883"/>
    </ligand>
</feature>
<comment type="caution">
    <text evidence="15">The sequence shown here is derived from an EMBL/GenBank/DDBJ whole genome shotgun (WGS) entry which is preliminary data.</text>
</comment>
<keyword evidence="6 12" id="KW-0408">Iron</keyword>
<dbReference type="FunFam" id="1.10.340.30:FF:000001">
    <property type="entry name" value="Endonuclease III"/>
    <property type="match status" value="1"/>
</dbReference>
<evidence type="ECO:0000256" key="1">
    <source>
        <dbReference type="ARBA" id="ARBA00008343"/>
    </source>
</evidence>
<dbReference type="EC" id="4.2.99.18" evidence="12"/>
<evidence type="ECO:0000256" key="11">
    <source>
        <dbReference type="ARBA" id="ARBA00023295"/>
    </source>
</evidence>
<dbReference type="GO" id="GO:0046872">
    <property type="term" value="F:metal ion binding"/>
    <property type="evidence" value="ECO:0007669"/>
    <property type="project" value="UniProtKB-KW"/>
</dbReference>
<dbReference type="Pfam" id="PF10576">
    <property type="entry name" value="EndIII_4Fe-2S"/>
    <property type="match status" value="1"/>
</dbReference>
<dbReference type="InterPro" id="IPR011257">
    <property type="entry name" value="DNA_glycosylase"/>
</dbReference>
<dbReference type="CDD" id="cd00056">
    <property type="entry name" value="ENDO3c"/>
    <property type="match status" value="1"/>
</dbReference>
<dbReference type="GO" id="GO:0006285">
    <property type="term" value="P:base-excision repair, AP site formation"/>
    <property type="evidence" value="ECO:0007669"/>
    <property type="project" value="TreeGrafter"/>
</dbReference>
<dbReference type="InterPro" id="IPR003265">
    <property type="entry name" value="HhH-GPD_domain"/>
</dbReference>
<dbReference type="RefSeq" id="WP_140469026.1">
    <property type="nucleotide sequence ID" value="NZ_RCYZ01000009.1"/>
</dbReference>
<evidence type="ECO:0000256" key="8">
    <source>
        <dbReference type="ARBA" id="ARBA00023125"/>
    </source>
</evidence>
<dbReference type="AlphaFoldDB" id="A0A502GJ18"/>
<dbReference type="PANTHER" id="PTHR10359:SF18">
    <property type="entry name" value="ENDONUCLEASE III"/>
    <property type="match status" value="1"/>
</dbReference>
<dbReference type="GO" id="GO:0019104">
    <property type="term" value="F:DNA N-glycosylase activity"/>
    <property type="evidence" value="ECO:0007669"/>
    <property type="project" value="UniProtKB-UniRule"/>
</dbReference>
<accession>A0A502GJ18</accession>
<evidence type="ECO:0000256" key="2">
    <source>
        <dbReference type="ARBA" id="ARBA00022485"/>
    </source>
</evidence>
<keyword evidence="10 12" id="KW-0456">Lyase</keyword>
<evidence type="ECO:0000259" key="14">
    <source>
        <dbReference type="SMART" id="SM00478"/>
    </source>
</evidence>
<reference evidence="15 16" key="1">
    <citation type="journal article" date="2019" name="Environ. Microbiol.">
        <title>Species interactions and distinct microbial communities in high Arctic permafrost affected cryosols are associated with the CH4 and CO2 gas fluxes.</title>
        <authorList>
            <person name="Altshuler I."/>
            <person name="Hamel J."/>
            <person name="Turney S."/>
            <person name="Magnuson E."/>
            <person name="Levesque R."/>
            <person name="Greer C."/>
            <person name="Whyte L.G."/>
        </authorList>
    </citation>
    <scope>NUCLEOTIDE SEQUENCE [LARGE SCALE GENOMIC DNA]</scope>
    <source>
        <strain evidence="15 16">S9.2P</strain>
    </source>
</reference>
<evidence type="ECO:0000256" key="7">
    <source>
        <dbReference type="ARBA" id="ARBA00023014"/>
    </source>
</evidence>
<keyword evidence="15" id="KW-0540">Nuclease</keyword>
<keyword evidence="9 12" id="KW-0234">DNA repair</keyword>
<dbReference type="Proteomes" id="UP000317646">
    <property type="component" value="Unassembled WGS sequence"/>
</dbReference>
<evidence type="ECO:0000256" key="13">
    <source>
        <dbReference type="SAM" id="MobiDB-lite"/>
    </source>
</evidence>
<keyword evidence="8 12" id="KW-0238">DNA-binding</keyword>
<organism evidence="15 16">
    <name type="scientific">Hymenobacter nivis</name>
    <dbReference type="NCBI Taxonomy" id="1850093"/>
    <lineage>
        <taxon>Bacteria</taxon>
        <taxon>Pseudomonadati</taxon>
        <taxon>Bacteroidota</taxon>
        <taxon>Cytophagia</taxon>
        <taxon>Cytophagales</taxon>
        <taxon>Hymenobacteraceae</taxon>
        <taxon>Hymenobacter</taxon>
    </lineage>
</organism>
<dbReference type="EMBL" id="RCYZ01000009">
    <property type="protein sequence ID" value="TPG62287.1"/>
    <property type="molecule type" value="Genomic_DNA"/>
</dbReference>
<evidence type="ECO:0000256" key="3">
    <source>
        <dbReference type="ARBA" id="ARBA00022723"/>
    </source>
</evidence>
<dbReference type="SMART" id="SM00525">
    <property type="entry name" value="FES"/>
    <property type="match status" value="1"/>
</dbReference>
<dbReference type="GO" id="GO:0140078">
    <property type="term" value="F:class I DNA-(apurinic or apyrimidinic site) endonuclease activity"/>
    <property type="evidence" value="ECO:0007669"/>
    <property type="project" value="UniProtKB-EC"/>
</dbReference>
<dbReference type="OrthoDB" id="9800977at2"/>
<keyword evidence="2 12" id="KW-0004">4Fe-4S</keyword>
<dbReference type="PROSITE" id="PS00764">
    <property type="entry name" value="ENDONUCLEASE_III_1"/>
    <property type="match status" value="1"/>
</dbReference>
<dbReference type="SMART" id="SM00478">
    <property type="entry name" value="ENDO3c"/>
    <property type="match status" value="1"/>
</dbReference>
<dbReference type="PANTHER" id="PTHR10359">
    <property type="entry name" value="A/G-SPECIFIC ADENINE GLYCOSYLASE/ENDONUCLEASE III"/>
    <property type="match status" value="1"/>
</dbReference>
<sequence>MTRPERFRFFLDYFTAHFPAPETELLYRNPYELIVAVVLSAQCTDKRVNLVMPALLAAFPTPGALGAAAADDIFPFIRSVSYPNNKAKHLAGLGRMLTEDFGGEVPSQLDELQRLPGVGRKTANVVVSVIYNQPAMAVDTHVFRVSHRLGLVPKTATTPLAVEKGLVRHIPQALIPKAHHWLILHGRYICVARSPKCGICPLAPSCLYFEKNVAPLAGLAPDKVAKPKAAQPKASPKPKAAKPGASPQ</sequence>